<evidence type="ECO:0000313" key="1">
    <source>
        <dbReference type="EMBL" id="AFP84218.1"/>
    </source>
</evidence>
<dbReference type="OrthoDB" id="6184336at2"/>
<keyword evidence="1" id="KW-0808">Transferase</keyword>
<dbReference type="AlphaFoldDB" id="J3YQI6"/>
<organism evidence="1 2">
    <name type="scientific">Candidatus Carsonella ruddii HT isolate Thao2000</name>
    <dbReference type="NCBI Taxonomy" id="1202539"/>
    <lineage>
        <taxon>Bacteria</taxon>
        <taxon>Pseudomonadati</taxon>
        <taxon>Pseudomonadota</taxon>
        <taxon>Gammaproteobacteria</taxon>
        <taxon>Oceanospirillales</taxon>
        <taxon>Halomonadaceae</taxon>
        <taxon>Zymobacter group</taxon>
        <taxon>Candidatus Carsonella</taxon>
    </lineage>
</organism>
<accession>J3YQI6</accession>
<dbReference type="GO" id="GO:0016301">
    <property type="term" value="F:kinase activity"/>
    <property type="evidence" value="ECO:0007669"/>
    <property type="project" value="UniProtKB-KW"/>
</dbReference>
<dbReference type="HOGENOM" id="CLU_1127499_0_0_6"/>
<reference evidence="1 2" key="1">
    <citation type="journal article" date="2012" name="Mol. Biol. Evol.">
        <title>Genome reduction and co-evolution between the primary and secondary bacterial symbionts of psyllids.</title>
        <authorList>
            <person name="Sloan D.B."/>
            <person name="Moran N.A."/>
        </authorList>
    </citation>
    <scope>NUCLEOTIDE SEQUENCE [LARGE SCALE GENOMIC DNA]</scope>
    <source>
        <strain evidence="1 2">HT</strain>
    </source>
</reference>
<keyword evidence="1" id="KW-0418">Kinase</keyword>
<dbReference type="EMBL" id="CP003544">
    <property type="protein sequence ID" value="AFP84218.1"/>
    <property type="molecule type" value="Genomic_DNA"/>
</dbReference>
<proteinExistence type="predicted"/>
<dbReference type="Proteomes" id="UP000003933">
    <property type="component" value="Chromosome"/>
</dbReference>
<evidence type="ECO:0000313" key="2">
    <source>
        <dbReference type="Proteomes" id="UP000003933"/>
    </source>
</evidence>
<name>J3YQI6_CARRU</name>
<dbReference type="STRING" id="1202539.A355_0202"/>
<protein>
    <submittedName>
        <fullName evidence="1">Putative homoserine kinase</fullName>
    </submittedName>
</protein>
<gene>
    <name evidence="1" type="primary">thrB</name>
    <name evidence="1" type="ORF">A355_0202</name>
</gene>
<dbReference type="KEGG" id="crt:A355_0202"/>
<sequence length="238" mass="29110">MYFIFYMYIFFKKHFINKIKKISFGTNSKNFFLLKINNNFFFSLIKNFFLNNVKIIQNKFNFLVKILSNYNNLLLYKKINGVMFFYTKNIICVKISFIIFKLKIKNISKINLNLFFFKNKNFIKFIIKKKKNSNIMSHNDIFKDNILINGNFINSIIDLNNLSFFKYNNDLSNLILEFTENFYFKKSLILENYFLKNKFFLINIYNYLIKILILRKKKIINNTKTKYCKNYLKKIFFK</sequence>
<dbReference type="PATRIC" id="fig|1202539.3.peg.169"/>